<proteinExistence type="predicted"/>
<sequence length="161" mass="18114">MSLTGKPSLTTAAPVANDGFWPDLSLSDLMNRYRIPSEYADDTISWGLSLALVRVNEQLERAKKAVLVIPFETFDGYLESSSAAALKVHYEHAVYSYAKAFLLQQFSTMNRRKEAENMAKESAETEQYWLDESKKSVAAILRHFVPGEEHSTKANFFVGLI</sequence>
<dbReference type="InterPro" id="IPR009225">
    <property type="entry name" value="Phage_head_completion_GpL"/>
</dbReference>
<dbReference type="AlphaFoldDB" id="A6VST9"/>
<gene>
    <name evidence="1" type="ordered locus">Mmwyl1_0583</name>
</gene>
<accession>A6VST9</accession>
<dbReference type="KEGG" id="mmw:Mmwyl1_0583"/>
<dbReference type="HOGENOM" id="CLU_109291_0_1_6"/>
<name>A6VST9_MARMS</name>
<evidence type="ECO:0000313" key="1">
    <source>
        <dbReference type="EMBL" id="ABR69518.1"/>
    </source>
</evidence>
<dbReference type="STRING" id="400668.Mmwyl1_0583"/>
<dbReference type="eggNOG" id="ENOG5030TM6">
    <property type="taxonomic scope" value="Bacteria"/>
</dbReference>
<dbReference type="EMBL" id="CP000749">
    <property type="protein sequence ID" value="ABR69518.1"/>
    <property type="molecule type" value="Genomic_DNA"/>
</dbReference>
<organism evidence="1">
    <name type="scientific">Marinomonas sp. (strain MWYL1)</name>
    <dbReference type="NCBI Taxonomy" id="400668"/>
    <lineage>
        <taxon>Bacteria</taxon>
        <taxon>Pseudomonadati</taxon>
        <taxon>Pseudomonadota</taxon>
        <taxon>Gammaproteobacteria</taxon>
        <taxon>Oceanospirillales</taxon>
        <taxon>Oceanospirillaceae</taxon>
        <taxon>Marinomonas</taxon>
    </lineage>
</organism>
<reference evidence="1" key="1">
    <citation type="submission" date="2007-06" db="EMBL/GenBank/DDBJ databases">
        <title>Complete sequence of Marinomonas sp. MWYL1.</title>
        <authorList>
            <consortium name="US DOE Joint Genome Institute"/>
            <person name="Copeland A."/>
            <person name="Lucas S."/>
            <person name="Lapidus A."/>
            <person name="Barry K."/>
            <person name="Glavina del Rio T."/>
            <person name="Dalin E."/>
            <person name="Tice H."/>
            <person name="Pitluck S."/>
            <person name="Kiss H."/>
            <person name="Brettin T."/>
            <person name="Bruce D."/>
            <person name="Detter J.C."/>
            <person name="Han C."/>
            <person name="Schmutz J."/>
            <person name="Larimer F."/>
            <person name="Land M."/>
            <person name="Hauser L."/>
            <person name="Kyrpides N."/>
            <person name="Kim E."/>
            <person name="Johnston A.W.B."/>
            <person name="Todd J.D."/>
            <person name="Rogers R."/>
            <person name="Wexler M."/>
            <person name="Bond P.L."/>
            <person name="Li Y."/>
            <person name="Richardson P."/>
        </authorList>
    </citation>
    <scope>NUCLEOTIDE SEQUENCE [LARGE SCALE GENOMIC DNA]</scope>
    <source>
        <strain evidence="1">MWYL1</strain>
    </source>
</reference>
<dbReference type="Pfam" id="PF05926">
    <property type="entry name" value="Phage_GPL"/>
    <property type="match status" value="1"/>
</dbReference>
<protein>
    <submittedName>
        <fullName evidence="1">Putative phage head completeion protein</fullName>
    </submittedName>
</protein>
<dbReference type="OrthoDB" id="6312934at2"/>